<evidence type="ECO:0000313" key="2">
    <source>
        <dbReference type="Proteomes" id="UP000264702"/>
    </source>
</evidence>
<keyword evidence="2" id="KW-1185">Reference proteome</keyword>
<reference evidence="1 2" key="1">
    <citation type="submission" date="2018-08" db="EMBL/GenBank/DDBJ databases">
        <title>Acidipila sp. 4G-K13, an acidobacterium isolated from forest soil.</title>
        <authorList>
            <person name="Gao Z.-H."/>
            <person name="Qiu L.-H."/>
        </authorList>
    </citation>
    <scope>NUCLEOTIDE SEQUENCE [LARGE SCALE GENOMIC DNA]</scope>
    <source>
        <strain evidence="1 2">4G-K13</strain>
    </source>
</reference>
<sequence length="78" mass="9625">MTAPLRFIWNATRGHRLRPWRSEYVKWRIETYSGMKAEEMTRGDVLRFFWREKMSLLRFLRWTGEIDSLRVHAPGRKR</sequence>
<dbReference type="EMBL" id="QVQT01000006">
    <property type="protein sequence ID" value="RFU15351.1"/>
    <property type="molecule type" value="Genomic_DNA"/>
</dbReference>
<organism evidence="1 2">
    <name type="scientific">Paracidobacterium acidisoli</name>
    <dbReference type="NCBI Taxonomy" id="2303751"/>
    <lineage>
        <taxon>Bacteria</taxon>
        <taxon>Pseudomonadati</taxon>
        <taxon>Acidobacteriota</taxon>
        <taxon>Terriglobia</taxon>
        <taxon>Terriglobales</taxon>
        <taxon>Acidobacteriaceae</taxon>
        <taxon>Paracidobacterium</taxon>
    </lineage>
</organism>
<proteinExistence type="predicted"/>
<evidence type="ECO:0000313" key="1">
    <source>
        <dbReference type="EMBL" id="RFU15351.1"/>
    </source>
</evidence>
<accession>A0A372IKP8</accession>
<dbReference type="AlphaFoldDB" id="A0A372IKP8"/>
<protein>
    <submittedName>
        <fullName evidence="1">Uncharacterized protein</fullName>
    </submittedName>
</protein>
<name>A0A372IKP8_9BACT</name>
<gene>
    <name evidence="1" type="ORF">D0Y96_16895</name>
</gene>
<dbReference type="OrthoDB" id="122535at2"/>
<dbReference type="RefSeq" id="WP_117302245.1">
    <property type="nucleotide sequence ID" value="NZ_QVQT02000006.1"/>
</dbReference>
<dbReference type="Proteomes" id="UP000264702">
    <property type="component" value="Unassembled WGS sequence"/>
</dbReference>
<comment type="caution">
    <text evidence="1">The sequence shown here is derived from an EMBL/GenBank/DDBJ whole genome shotgun (WGS) entry which is preliminary data.</text>
</comment>